<dbReference type="Gene3D" id="1.10.510.10">
    <property type="entry name" value="Transferase(Phosphotransferase) domain 1"/>
    <property type="match status" value="1"/>
</dbReference>
<keyword evidence="4" id="KW-0732">Signal</keyword>
<evidence type="ECO:0000256" key="2">
    <source>
        <dbReference type="ARBA" id="ARBA00022614"/>
    </source>
</evidence>
<dbReference type="PROSITE" id="PS51257">
    <property type="entry name" value="PROKAR_LIPOPROTEIN"/>
    <property type="match status" value="1"/>
</dbReference>
<dbReference type="GO" id="GO:0004672">
    <property type="term" value="F:protein kinase activity"/>
    <property type="evidence" value="ECO:0007669"/>
    <property type="project" value="InterPro"/>
</dbReference>
<protein>
    <submittedName>
        <fullName evidence="12">Serine-threonine protein kinase, plant-type, putative</fullName>
    </submittedName>
</protein>
<evidence type="ECO:0000313" key="13">
    <source>
        <dbReference type="Proteomes" id="UP000008311"/>
    </source>
</evidence>
<keyword evidence="2" id="KW-0433">Leucine-rich repeat</keyword>
<keyword evidence="5" id="KW-0677">Repeat</keyword>
<gene>
    <name evidence="12" type="ORF">RCOM_0046850</name>
</gene>
<evidence type="ECO:0000256" key="1">
    <source>
        <dbReference type="ARBA" id="ARBA00004370"/>
    </source>
</evidence>
<evidence type="ECO:0000256" key="3">
    <source>
        <dbReference type="ARBA" id="ARBA00022692"/>
    </source>
</evidence>
<dbReference type="STRING" id="3988.B9SSS6"/>
<evidence type="ECO:0000256" key="4">
    <source>
        <dbReference type="ARBA" id="ARBA00022729"/>
    </source>
</evidence>
<name>B9SSS6_RICCO</name>
<evidence type="ECO:0000256" key="9">
    <source>
        <dbReference type="SAM" id="MobiDB-lite"/>
    </source>
</evidence>
<dbReference type="PROSITE" id="PS50011">
    <property type="entry name" value="PROTEIN_KINASE_DOM"/>
    <property type="match status" value="1"/>
</dbReference>
<keyword evidence="13" id="KW-1185">Reference proteome</keyword>
<dbReference type="SUPFAM" id="SSF52058">
    <property type="entry name" value="L domain-like"/>
    <property type="match status" value="1"/>
</dbReference>
<evidence type="ECO:0000256" key="5">
    <source>
        <dbReference type="ARBA" id="ARBA00022737"/>
    </source>
</evidence>
<evidence type="ECO:0000256" key="6">
    <source>
        <dbReference type="ARBA" id="ARBA00022989"/>
    </source>
</evidence>
<evidence type="ECO:0000256" key="10">
    <source>
        <dbReference type="SAM" id="Phobius"/>
    </source>
</evidence>
<dbReference type="InterPro" id="IPR032675">
    <property type="entry name" value="LRR_dom_sf"/>
</dbReference>
<dbReference type="GO" id="GO:0016020">
    <property type="term" value="C:membrane"/>
    <property type="evidence" value="ECO:0007669"/>
    <property type="project" value="UniProtKB-SubCell"/>
</dbReference>
<keyword evidence="12" id="KW-0418">Kinase</keyword>
<evidence type="ECO:0000256" key="7">
    <source>
        <dbReference type="ARBA" id="ARBA00023136"/>
    </source>
</evidence>
<keyword evidence="6 10" id="KW-1133">Transmembrane helix</keyword>
<proteinExistence type="predicted"/>
<keyword evidence="12" id="KW-0808">Transferase</keyword>
<dbReference type="SUPFAM" id="SSF56112">
    <property type="entry name" value="Protein kinase-like (PK-like)"/>
    <property type="match status" value="1"/>
</dbReference>
<dbReference type="AlphaFoldDB" id="B9SSS6"/>
<feature type="compositionally biased region" description="Low complexity" evidence="9">
    <location>
        <begin position="210"/>
        <end position="219"/>
    </location>
</feature>
<dbReference type="Pfam" id="PF13855">
    <property type="entry name" value="LRR_8"/>
    <property type="match status" value="1"/>
</dbReference>
<evidence type="ECO:0000256" key="8">
    <source>
        <dbReference type="ARBA" id="ARBA00023180"/>
    </source>
</evidence>
<dbReference type="InterPro" id="IPR050994">
    <property type="entry name" value="At_inactive_RLKs"/>
</dbReference>
<accession>B9SSS6</accession>
<keyword evidence="7 10" id="KW-0472">Membrane</keyword>
<dbReference type="Proteomes" id="UP000008311">
    <property type="component" value="Unassembled WGS sequence"/>
</dbReference>
<dbReference type="FunFam" id="3.80.10.10:FF:000041">
    <property type="entry name" value="LRR receptor-like serine/threonine-protein kinase ERECTA"/>
    <property type="match status" value="1"/>
</dbReference>
<feature type="transmembrane region" description="Helical" evidence="10">
    <location>
        <begin position="232"/>
        <end position="253"/>
    </location>
</feature>
<reference evidence="13" key="1">
    <citation type="journal article" date="2010" name="Nat. Biotechnol.">
        <title>Draft genome sequence of the oilseed species Ricinus communis.</title>
        <authorList>
            <person name="Chan A.P."/>
            <person name="Crabtree J."/>
            <person name="Zhao Q."/>
            <person name="Lorenzi H."/>
            <person name="Orvis J."/>
            <person name="Puiu D."/>
            <person name="Melake-Berhan A."/>
            <person name="Jones K.M."/>
            <person name="Redman J."/>
            <person name="Chen G."/>
            <person name="Cahoon E.B."/>
            <person name="Gedil M."/>
            <person name="Stanke M."/>
            <person name="Haas B.J."/>
            <person name="Wortman J.R."/>
            <person name="Fraser-Liggett C.M."/>
            <person name="Ravel J."/>
            <person name="Rabinowicz P.D."/>
        </authorList>
    </citation>
    <scope>NUCLEOTIDE SEQUENCE [LARGE SCALE GENOMIC DNA]</scope>
    <source>
        <strain evidence="13">cv. Hale</strain>
    </source>
</reference>
<dbReference type="Gene3D" id="3.80.10.10">
    <property type="entry name" value="Ribonuclease Inhibitor"/>
    <property type="match status" value="1"/>
</dbReference>
<dbReference type="Pfam" id="PF00069">
    <property type="entry name" value="Pkinase"/>
    <property type="match status" value="1"/>
</dbReference>
<dbReference type="PANTHER" id="PTHR48010:SF33">
    <property type="entry name" value="PROTEIN KINASE DOMAIN-CONTAINING PROTEIN"/>
    <property type="match status" value="1"/>
</dbReference>
<dbReference type="InParanoid" id="B9SSS6"/>
<evidence type="ECO:0000313" key="12">
    <source>
        <dbReference type="EMBL" id="EEF33356.1"/>
    </source>
</evidence>
<organism evidence="12 13">
    <name type="scientific">Ricinus communis</name>
    <name type="common">Castor bean</name>
    <dbReference type="NCBI Taxonomy" id="3988"/>
    <lineage>
        <taxon>Eukaryota</taxon>
        <taxon>Viridiplantae</taxon>
        <taxon>Streptophyta</taxon>
        <taxon>Embryophyta</taxon>
        <taxon>Tracheophyta</taxon>
        <taxon>Spermatophyta</taxon>
        <taxon>Magnoliopsida</taxon>
        <taxon>eudicotyledons</taxon>
        <taxon>Gunneridae</taxon>
        <taxon>Pentapetalae</taxon>
        <taxon>rosids</taxon>
        <taxon>fabids</taxon>
        <taxon>Malpighiales</taxon>
        <taxon>Euphorbiaceae</taxon>
        <taxon>Acalyphoideae</taxon>
        <taxon>Acalypheae</taxon>
        <taxon>Ricinus</taxon>
    </lineage>
</organism>
<dbReference type="InterPro" id="IPR011009">
    <property type="entry name" value="Kinase-like_dom_sf"/>
</dbReference>
<keyword evidence="3 10" id="KW-0812">Transmembrane</keyword>
<feature type="domain" description="Protein kinase" evidence="11">
    <location>
        <begin position="105"/>
        <end position="456"/>
    </location>
</feature>
<dbReference type="eggNOG" id="ENOG502QPXW">
    <property type="taxonomic scope" value="Eukaryota"/>
</dbReference>
<dbReference type="EMBL" id="EQ974117">
    <property type="protein sequence ID" value="EEF33356.1"/>
    <property type="molecule type" value="Genomic_DNA"/>
</dbReference>
<dbReference type="GO" id="GO:0005524">
    <property type="term" value="F:ATP binding"/>
    <property type="evidence" value="ECO:0007669"/>
    <property type="project" value="InterPro"/>
</dbReference>
<evidence type="ECO:0000259" key="11">
    <source>
        <dbReference type="PROSITE" id="PS50011"/>
    </source>
</evidence>
<dbReference type="InterPro" id="IPR001611">
    <property type="entry name" value="Leu-rich_rpt"/>
</dbReference>
<dbReference type="PANTHER" id="PTHR48010">
    <property type="entry name" value="OS05G0588300 PROTEIN"/>
    <property type="match status" value="1"/>
</dbReference>
<feature type="region of interest" description="Disordered" evidence="9">
    <location>
        <begin position="200"/>
        <end position="221"/>
    </location>
</feature>
<dbReference type="InterPro" id="IPR000719">
    <property type="entry name" value="Prot_kinase_dom"/>
</dbReference>
<sequence>MWSRNFDLFSKAVAYITACFLITACLGGELSETEAFFSFIRAVDPENVLGISLNGKVTNPCSYDQKGVKCNLQETTITEIRLESLNLSGVIDADSLCKLQNLQVLSLSKNLICGNIPDSISTCRRLAYLDLSHNLLSGKVPLALTKLKHLRILDISNNNFTGSIPLSKLEFEHPDNYSLKETSTRLYKLRKLFSVVDSEATDGSNNNMVEESSQPPTSSEPKKEWYKQLIDLLPFIIGIAFIILFFLVVYSVTAKVTKVAKEKELLKSLARSPQNNPPPVPKEEVKPDEGRTELVFFVEEQETFKMDDLFEATADLQSHTLYSSLYKEPLISEYGFSRFLDSKKPSLYISNGYTAPEKTLSEQGDVFSFGIILLELLTGKTVEKSGIDLPKWVRSMVREEWTGEVFDKEVNNAAREYAFPLLNIALKCVSNSPEDRPTMAEIMEKIEEIANGHDDVSISSMASIESSPQDCCLLHTVIPETWDTPASNY</sequence>
<comment type="subcellular location">
    <subcellularLocation>
        <location evidence="1">Membrane</location>
    </subcellularLocation>
</comment>
<keyword evidence="8" id="KW-0325">Glycoprotein</keyword>